<comment type="similarity">
    <text evidence="1">Belongs to the protein kinase superfamily. NEK Ser/Thr protein kinase family. NIMA subfamily.</text>
</comment>
<dbReference type="GO" id="GO:0005524">
    <property type="term" value="F:ATP binding"/>
    <property type="evidence" value="ECO:0007669"/>
    <property type="project" value="UniProtKB-UniRule"/>
</dbReference>
<dbReference type="EC" id="2.7.11.1" evidence="2"/>
<evidence type="ECO:0000259" key="13">
    <source>
        <dbReference type="PROSITE" id="PS50011"/>
    </source>
</evidence>
<dbReference type="Proteomes" id="UP000051952">
    <property type="component" value="Unassembled WGS sequence"/>
</dbReference>
<dbReference type="InterPro" id="IPR008271">
    <property type="entry name" value="Ser/Thr_kinase_AS"/>
</dbReference>
<evidence type="ECO:0000256" key="5">
    <source>
        <dbReference type="ARBA" id="ARBA00022741"/>
    </source>
</evidence>
<evidence type="ECO:0000256" key="4">
    <source>
        <dbReference type="ARBA" id="ARBA00022679"/>
    </source>
</evidence>
<feature type="domain" description="Protein kinase" evidence="13">
    <location>
        <begin position="20"/>
        <end position="279"/>
    </location>
</feature>
<dbReference type="PANTHER" id="PTHR44899">
    <property type="entry name" value="CAMK FAMILY PROTEIN KINASE"/>
    <property type="match status" value="1"/>
</dbReference>
<dbReference type="SUPFAM" id="SSF56112">
    <property type="entry name" value="Protein kinase-like (PK-like)"/>
    <property type="match status" value="1"/>
</dbReference>
<evidence type="ECO:0000256" key="2">
    <source>
        <dbReference type="ARBA" id="ARBA00012513"/>
    </source>
</evidence>
<proteinExistence type="inferred from homology"/>
<dbReference type="CDD" id="cd00821">
    <property type="entry name" value="PH"/>
    <property type="match status" value="1"/>
</dbReference>
<dbReference type="VEuPathDB" id="TriTrypDB:BSAL_73350"/>
<evidence type="ECO:0000256" key="3">
    <source>
        <dbReference type="ARBA" id="ARBA00022527"/>
    </source>
</evidence>
<dbReference type="Gene3D" id="1.10.510.10">
    <property type="entry name" value="Transferase(Phosphotransferase) domain 1"/>
    <property type="match status" value="1"/>
</dbReference>
<dbReference type="AlphaFoldDB" id="A0A0S4IX86"/>
<keyword evidence="5 10" id="KW-0547">Nucleotide-binding</keyword>
<feature type="binding site" evidence="10">
    <location>
        <position position="49"/>
    </location>
    <ligand>
        <name>ATP</name>
        <dbReference type="ChEBI" id="CHEBI:30616"/>
    </ligand>
</feature>
<dbReference type="FunFam" id="3.30.200.20:FF:000097">
    <property type="entry name" value="Probable serine/threonine-protein kinase nek1"/>
    <property type="match status" value="1"/>
</dbReference>
<dbReference type="EMBL" id="CYKH01000612">
    <property type="protein sequence ID" value="CUG06730.1"/>
    <property type="molecule type" value="Genomic_DNA"/>
</dbReference>
<gene>
    <name evidence="14" type="ORF">BSAL_73350</name>
</gene>
<keyword evidence="6 14" id="KW-0418">Kinase</keyword>
<dbReference type="InterPro" id="IPR017441">
    <property type="entry name" value="Protein_kinase_ATP_BS"/>
</dbReference>
<evidence type="ECO:0000256" key="6">
    <source>
        <dbReference type="ARBA" id="ARBA00022777"/>
    </source>
</evidence>
<dbReference type="PROSITE" id="PS00108">
    <property type="entry name" value="PROTEIN_KINASE_ST"/>
    <property type="match status" value="1"/>
</dbReference>
<keyword evidence="15" id="KW-1185">Reference proteome</keyword>
<sequence length="430" mass="48249">MAEKFNSILGQKGTTTDCKYFKRKLIGTGSYGEAWLAERVADGAIFVAKTMDLGKMSARDKQYAYSEIKCLASCNHPNIIQYVEDHEENDQLLIVMEFADSGDLDRQIKARAADNFRYFQEHEALFLFLQLCLSLDHIHNHKMLHRDIKGANILLTSTGLIKLGDFGFSHQYDDTVSGVVANTFCGTPYYLAPELWNNQRYSKKADVWSLGVLLYEILALKRPFTATNMKGLMAKVLNGEFPPLPEKYSADFRDVIRQILVVDANQRPSVAQIFEIPFVKEGLKVFQETVRKNTRIPEPTKEALITHVGQILAGRSEKSSGFIGQINKEISYAGTVRKLGGVNGKSWKDRYLQLQRGHLIISEKEGDTAEGKALSLEQVQSVCPVPAATAKRDFVFGLNTIGGKSMWLQAMTKDEMEQWIHAIQQALGVA</sequence>
<dbReference type="PROSITE" id="PS50003">
    <property type="entry name" value="PH_DOMAIN"/>
    <property type="match status" value="1"/>
</dbReference>
<comment type="catalytic activity">
    <reaction evidence="9">
        <text>L-seryl-[protein] + ATP = O-phospho-L-seryl-[protein] + ADP + H(+)</text>
        <dbReference type="Rhea" id="RHEA:17989"/>
        <dbReference type="Rhea" id="RHEA-COMP:9863"/>
        <dbReference type="Rhea" id="RHEA-COMP:11604"/>
        <dbReference type="ChEBI" id="CHEBI:15378"/>
        <dbReference type="ChEBI" id="CHEBI:29999"/>
        <dbReference type="ChEBI" id="CHEBI:30616"/>
        <dbReference type="ChEBI" id="CHEBI:83421"/>
        <dbReference type="ChEBI" id="CHEBI:456216"/>
        <dbReference type="EC" id="2.7.11.1"/>
    </reaction>
</comment>
<evidence type="ECO:0000256" key="7">
    <source>
        <dbReference type="ARBA" id="ARBA00022840"/>
    </source>
</evidence>
<dbReference type="CDD" id="cd08215">
    <property type="entry name" value="STKc_Nek"/>
    <property type="match status" value="1"/>
</dbReference>
<keyword evidence="3 11" id="KW-0723">Serine/threonine-protein kinase</keyword>
<evidence type="ECO:0000256" key="10">
    <source>
        <dbReference type="PROSITE-ProRule" id="PRU10141"/>
    </source>
</evidence>
<dbReference type="FunFam" id="1.10.510.10:FF:000535">
    <property type="entry name" value="Serine/threonine-protein kinase a"/>
    <property type="match status" value="1"/>
</dbReference>
<dbReference type="SMART" id="SM00220">
    <property type="entry name" value="S_TKc"/>
    <property type="match status" value="1"/>
</dbReference>
<dbReference type="InterPro" id="IPR011009">
    <property type="entry name" value="Kinase-like_dom_sf"/>
</dbReference>
<dbReference type="Pfam" id="PF00069">
    <property type="entry name" value="Pkinase"/>
    <property type="match status" value="1"/>
</dbReference>
<dbReference type="Pfam" id="PF00169">
    <property type="entry name" value="PH"/>
    <property type="match status" value="1"/>
</dbReference>
<dbReference type="InterPro" id="IPR000719">
    <property type="entry name" value="Prot_kinase_dom"/>
</dbReference>
<evidence type="ECO:0000313" key="14">
    <source>
        <dbReference type="EMBL" id="CUG06730.1"/>
    </source>
</evidence>
<dbReference type="InterPro" id="IPR001849">
    <property type="entry name" value="PH_domain"/>
</dbReference>
<protein>
    <recommendedName>
        <fullName evidence="2">non-specific serine/threonine protein kinase</fullName>
        <ecNumber evidence="2">2.7.11.1</ecNumber>
    </recommendedName>
</protein>
<accession>A0A0S4IX86</accession>
<dbReference type="InterPro" id="IPR011993">
    <property type="entry name" value="PH-like_dom_sf"/>
</dbReference>
<feature type="domain" description="PH" evidence="12">
    <location>
        <begin position="329"/>
        <end position="428"/>
    </location>
</feature>
<evidence type="ECO:0000256" key="9">
    <source>
        <dbReference type="ARBA" id="ARBA00048679"/>
    </source>
</evidence>
<dbReference type="PROSITE" id="PS50011">
    <property type="entry name" value="PROTEIN_KINASE_DOM"/>
    <property type="match status" value="1"/>
</dbReference>
<evidence type="ECO:0000259" key="12">
    <source>
        <dbReference type="PROSITE" id="PS50003"/>
    </source>
</evidence>
<evidence type="ECO:0000313" key="15">
    <source>
        <dbReference type="Proteomes" id="UP000051952"/>
    </source>
</evidence>
<name>A0A0S4IX86_BODSA</name>
<comment type="catalytic activity">
    <reaction evidence="8">
        <text>L-threonyl-[protein] + ATP = O-phospho-L-threonyl-[protein] + ADP + H(+)</text>
        <dbReference type="Rhea" id="RHEA:46608"/>
        <dbReference type="Rhea" id="RHEA-COMP:11060"/>
        <dbReference type="Rhea" id="RHEA-COMP:11605"/>
        <dbReference type="ChEBI" id="CHEBI:15378"/>
        <dbReference type="ChEBI" id="CHEBI:30013"/>
        <dbReference type="ChEBI" id="CHEBI:30616"/>
        <dbReference type="ChEBI" id="CHEBI:61977"/>
        <dbReference type="ChEBI" id="CHEBI:456216"/>
        <dbReference type="EC" id="2.7.11.1"/>
    </reaction>
</comment>
<dbReference type="PANTHER" id="PTHR44899:SF3">
    <property type="entry name" value="SERINE_THREONINE-PROTEIN KINASE NEK1"/>
    <property type="match status" value="1"/>
</dbReference>
<dbReference type="OMA" id="MEEWIHA"/>
<evidence type="ECO:0000256" key="8">
    <source>
        <dbReference type="ARBA" id="ARBA00047899"/>
    </source>
</evidence>
<dbReference type="OrthoDB" id="248923at2759"/>
<dbReference type="SMART" id="SM00233">
    <property type="entry name" value="PH"/>
    <property type="match status" value="1"/>
</dbReference>
<evidence type="ECO:0000256" key="1">
    <source>
        <dbReference type="ARBA" id="ARBA00010886"/>
    </source>
</evidence>
<dbReference type="Gene3D" id="2.30.29.30">
    <property type="entry name" value="Pleckstrin-homology domain (PH domain)/Phosphotyrosine-binding domain (PTB)"/>
    <property type="match status" value="1"/>
</dbReference>
<dbReference type="InterPro" id="IPR051131">
    <property type="entry name" value="NEK_Ser/Thr_kinase_NIMA"/>
</dbReference>
<keyword evidence="4" id="KW-0808">Transferase</keyword>
<organism evidence="14 15">
    <name type="scientific">Bodo saltans</name>
    <name type="common">Flagellated protozoan</name>
    <dbReference type="NCBI Taxonomy" id="75058"/>
    <lineage>
        <taxon>Eukaryota</taxon>
        <taxon>Discoba</taxon>
        <taxon>Euglenozoa</taxon>
        <taxon>Kinetoplastea</taxon>
        <taxon>Metakinetoplastina</taxon>
        <taxon>Eubodonida</taxon>
        <taxon>Bodonidae</taxon>
        <taxon>Bodo</taxon>
    </lineage>
</organism>
<dbReference type="GO" id="GO:0004674">
    <property type="term" value="F:protein serine/threonine kinase activity"/>
    <property type="evidence" value="ECO:0007669"/>
    <property type="project" value="UniProtKB-KW"/>
</dbReference>
<keyword evidence="7 10" id="KW-0067">ATP-binding</keyword>
<dbReference type="PROSITE" id="PS00107">
    <property type="entry name" value="PROTEIN_KINASE_ATP"/>
    <property type="match status" value="1"/>
</dbReference>
<dbReference type="SUPFAM" id="SSF50729">
    <property type="entry name" value="PH domain-like"/>
    <property type="match status" value="1"/>
</dbReference>
<evidence type="ECO:0000256" key="11">
    <source>
        <dbReference type="RuleBase" id="RU000304"/>
    </source>
</evidence>
<reference evidence="15" key="1">
    <citation type="submission" date="2015-09" db="EMBL/GenBank/DDBJ databases">
        <authorList>
            <consortium name="Pathogen Informatics"/>
        </authorList>
    </citation>
    <scope>NUCLEOTIDE SEQUENCE [LARGE SCALE GENOMIC DNA]</scope>
    <source>
        <strain evidence="15">Lake Konstanz</strain>
    </source>
</reference>